<keyword evidence="5" id="KW-1185">Reference proteome</keyword>
<protein>
    <recommendedName>
        <fullName evidence="6">Extracellular membrane protein CFEM domain-containing protein</fullName>
    </recommendedName>
</protein>
<keyword evidence="2" id="KW-0472">Membrane</keyword>
<feature type="compositionally biased region" description="Polar residues" evidence="1">
    <location>
        <begin position="211"/>
        <end position="223"/>
    </location>
</feature>
<feature type="compositionally biased region" description="Low complexity" evidence="1">
    <location>
        <begin position="1043"/>
        <end position="1056"/>
    </location>
</feature>
<dbReference type="Proteomes" id="UP000738349">
    <property type="component" value="Unassembled WGS sequence"/>
</dbReference>
<evidence type="ECO:0000256" key="2">
    <source>
        <dbReference type="SAM" id="Phobius"/>
    </source>
</evidence>
<evidence type="ECO:0000256" key="3">
    <source>
        <dbReference type="SAM" id="SignalP"/>
    </source>
</evidence>
<keyword evidence="3" id="KW-0732">Signal</keyword>
<proteinExistence type="predicted"/>
<dbReference type="EMBL" id="JAGMUV010000007">
    <property type="protein sequence ID" value="KAH7148649.1"/>
    <property type="molecule type" value="Genomic_DNA"/>
</dbReference>
<feature type="compositionally biased region" description="Pro residues" evidence="1">
    <location>
        <begin position="596"/>
        <end position="605"/>
    </location>
</feature>
<feature type="compositionally biased region" description="Low complexity" evidence="1">
    <location>
        <begin position="186"/>
        <end position="210"/>
    </location>
</feature>
<sequence length="1067" mass="116232">MFPYRMAKRPSFFASLWLSTLLYTTATLAYNLSTAISNFIPSCAEDCFNSFLYVSYGTSRCMPDPTLQCLCSRVGAGGFTLGEGALQCIIAEKSIGFCSDIDASDTVIQNAYGMCDDQPDAVQPTHKTITATLVIPTSGGIVTFPPVKTHTSTRYTTSITSMTISSYTSLPTTLVMETSSAPPMHTRSTTTSMTTAIRSTSSSFPPIFSSDTAINPLPTTIDQSSTATESATGTSTSTAAAAGGGNGDKADDDDGDKSLSRDQVAGISVGVLAAAGLAIGAIVIARYYRRRKYPTLKNGFLPMRDTWGYKPDRSDSERTNSWIAHQIRPPLDSFPPPPVPAYARPTASYRRSKYRPDAIGLAISPAYSRATPLTATSRRMSRLLPAKPVLPVLPLNISKKGSSPPLPQDEWPGPQHHGGPSRQDNPPRLPPLEVGPSASMKSPTESKPPPLAPPKLQIQTSNTVIAAPSSNYQRESTVTEFEDDGRVSMSPSAQVWRPPPTTPHSAGTYYVADQYGNWVLGDSRSVTQAGGSQNAVPQPPPKDNVIIPPGGDPKGKAAEIASPLSAEALKTSLAPPAEIVSGAWQASNSLQRPMGPRAPPPPNPSFPAQYSAPIQVQSITRRNSSNRRSLTRNLTRARTSGSSDVTTISTSSNDSALDPSPPLEPQGNLSPVVESPQSGTGRSPVAYPKIPTRDPRRISAAMAQGLNVRPGADKKAAPPPTRPMVYYPPGQPSPTLGMMLPPSVPGMASRWAPKVGRKPVTNPAAHRSGSPTMRMVEPSPEPEEQGPDPPPKSRAPAFFFAPTYPQPLANSQPSQHGRSDSNANQPVTQPHQVPVQRPFQYQNQQQRPYQPQYQQQQQQQSQPPPQPQRQYHPYQPGLQQPQQPQRQPQPQNQYQPHQQQTQQTQQQRYQQYQQQIQQQQKYQQQPQMQRPYYQQSQQPQPQQQLRQSQQHQRPQRPQRQPGDDLDQYQWHPLHPPRRPNPDHDPARTSGQSSSSAASSLLAKRLGPGRAANMVIPTDPARGKWRLDNSSSQDESTSGRDSSLPATPTWLPRLTPTRRGKDLFLNVQ</sequence>
<feature type="region of interest" description="Disordered" evidence="1">
    <location>
        <begin position="524"/>
        <end position="558"/>
    </location>
</feature>
<feature type="chain" id="PRO_5040501863" description="Extracellular membrane protein CFEM domain-containing protein" evidence="3">
    <location>
        <begin position="30"/>
        <end position="1067"/>
    </location>
</feature>
<feature type="compositionally biased region" description="Polar residues" evidence="1">
    <location>
        <begin position="641"/>
        <end position="655"/>
    </location>
</feature>
<gene>
    <name evidence="4" type="ORF">EDB81DRAFT_469889</name>
</gene>
<feature type="compositionally biased region" description="Polar residues" evidence="1">
    <location>
        <begin position="524"/>
        <end position="536"/>
    </location>
</feature>
<feature type="compositionally biased region" description="Polar residues" evidence="1">
    <location>
        <begin position="1027"/>
        <end position="1040"/>
    </location>
</feature>
<feature type="transmembrane region" description="Helical" evidence="2">
    <location>
        <begin position="264"/>
        <end position="288"/>
    </location>
</feature>
<feature type="compositionally biased region" description="Polar residues" evidence="1">
    <location>
        <begin position="457"/>
        <end position="479"/>
    </location>
</feature>
<evidence type="ECO:0000313" key="5">
    <source>
        <dbReference type="Proteomes" id="UP000738349"/>
    </source>
</evidence>
<evidence type="ECO:0000313" key="4">
    <source>
        <dbReference type="EMBL" id="KAH7148649.1"/>
    </source>
</evidence>
<feature type="compositionally biased region" description="Low complexity" evidence="1">
    <location>
        <begin position="868"/>
        <end position="960"/>
    </location>
</feature>
<feature type="region of interest" description="Disordered" evidence="1">
    <location>
        <begin position="584"/>
        <end position="1067"/>
    </location>
</feature>
<feature type="compositionally biased region" description="Low complexity" evidence="1">
    <location>
        <begin position="992"/>
        <end position="1002"/>
    </location>
</feature>
<feature type="signal peptide" evidence="3">
    <location>
        <begin position="1"/>
        <end position="29"/>
    </location>
</feature>
<feature type="region of interest" description="Disordered" evidence="1">
    <location>
        <begin position="178"/>
        <end position="258"/>
    </location>
</feature>
<name>A0A9P9EYN5_9HYPO</name>
<comment type="caution">
    <text evidence="4">The sequence shown here is derived from an EMBL/GenBank/DDBJ whole genome shotgun (WGS) entry which is preliminary data.</text>
</comment>
<evidence type="ECO:0000256" key="1">
    <source>
        <dbReference type="SAM" id="MobiDB-lite"/>
    </source>
</evidence>
<keyword evidence="2" id="KW-0812">Transmembrane</keyword>
<evidence type="ECO:0008006" key="6">
    <source>
        <dbReference type="Google" id="ProtNLM"/>
    </source>
</evidence>
<dbReference type="OrthoDB" id="3946741at2759"/>
<organism evidence="4 5">
    <name type="scientific">Dactylonectria macrodidyma</name>
    <dbReference type="NCBI Taxonomy" id="307937"/>
    <lineage>
        <taxon>Eukaryota</taxon>
        <taxon>Fungi</taxon>
        <taxon>Dikarya</taxon>
        <taxon>Ascomycota</taxon>
        <taxon>Pezizomycotina</taxon>
        <taxon>Sordariomycetes</taxon>
        <taxon>Hypocreomycetidae</taxon>
        <taxon>Hypocreales</taxon>
        <taxon>Nectriaceae</taxon>
        <taxon>Dactylonectria</taxon>
    </lineage>
</organism>
<dbReference type="AlphaFoldDB" id="A0A9P9EYN5"/>
<accession>A0A9P9EYN5</accession>
<feature type="region of interest" description="Disordered" evidence="1">
    <location>
        <begin position="394"/>
        <end position="503"/>
    </location>
</feature>
<reference evidence="4" key="1">
    <citation type="journal article" date="2021" name="Nat. Commun.">
        <title>Genetic determinants of endophytism in the Arabidopsis root mycobiome.</title>
        <authorList>
            <person name="Mesny F."/>
            <person name="Miyauchi S."/>
            <person name="Thiergart T."/>
            <person name="Pickel B."/>
            <person name="Atanasova L."/>
            <person name="Karlsson M."/>
            <person name="Huettel B."/>
            <person name="Barry K.W."/>
            <person name="Haridas S."/>
            <person name="Chen C."/>
            <person name="Bauer D."/>
            <person name="Andreopoulos W."/>
            <person name="Pangilinan J."/>
            <person name="LaButti K."/>
            <person name="Riley R."/>
            <person name="Lipzen A."/>
            <person name="Clum A."/>
            <person name="Drula E."/>
            <person name="Henrissat B."/>
            <person name="Kohler A."/>
            <person name="Grigoriev I.V."/>
            <person name="Martin F.M."/>
            <person name="Hacquard S."/>
        </authorList>
    </citation>
    <scope>NUCLEOTIDE SEQUENCE</scope>
    <source>
        <strain evidence="4">MPI-CAGE-AT-0147</strain>
    </source>
</reference>
<feature type="compositionally biased region" description="Polar residues" evidence="1">
    <location>
        <begin position="808"/>
        <end position="824"/>
    </location>
</feature>
<feature type="compositionally biased region" description="Low complexity" evidence="1">
    <location>
        <begin position="224"/>
        <end position="241"/>
    </location>
</feature>
<keyword evidence="2" id="KW-1133">Transmembrane helix</keyword>
<feature type="compositionally biased region" description="Low complexity" evidence="1">
    <location>
        <begin position="620"/>
        <end position="640"/>
    </location>
</feature>
<feature type="compositionally biased region" description="Low complexity" evidence="1">
    <location>
        <begin position="825"/>
        <end position="861"/>
    </location>
</feature>